<evidence type="ECO:0000313" key="16">
    <source>
        <dbReference type="Proteomes" id="UP001432322"/>
    </source>
</evidence>
<dbReference type="EC" id="2.3.1.48" evidence="2"/>
<keyword evidence="3" id="KW-0808">Transferase</keyword>
<evidence type="ECO:0000313" key="15">
    <source>
        <dbReference type="EMBL" id="GMT30675.1"/>
    </source>
</evidence>
<evidence type="ECO:0000256" key="10">
    <source>
        <dbReference type="ARBA" id="ARBA00023242"/>
    </source>
</evidence>
<organism evidence="15 16">
    <name type="scientific">Pristionchus fissidentatus</name>
    <dbReference type="NCBI Taxonomy" id="1538716"/>
    <lineage>
        <taxon>Eukaryota</taxon>
        <taxon>Metazoa</taxon>
        <taxon>Ecdysozoa</taxon>
        <taxon>Nematoda</taxon>
        <taxon>Chromadorea</taxon>
        <taxon>Rhabditida</taxon>
        <taxon>Rhabditina</taxon>
        <taxon>Diplogasteromorpha</taxon>
        <taxon>Diplogasteroidea</taxon>
        <taxon>Neodiplogasteridae</taxon>
        <taxon>Pristionchus</taxon>
    </lineage>
</organism>
<dbReference type="PANTHER" id="PTHR13808">
    <property type="entry name" value="CBP/P300-RELATED"/>
    <property type="match status" value="1"/>
</dbReference>
<evidence type="ECO:0000256" key="7">
    <source>
        <dbReference type="ARBA" id="ARBA00022853"/>
    </source>
</evidence>
<dbReference type="InterPro" id="IPR000197">
    <property type="entry name" value="Znf_TAZ"/>
</dbReference>
<feature type="non-terminal residue" evidence="15">
    <location>
        <position position="1"/>
    </location>
</feature>
<keyword evidence="8" id="KW-0805">Transcription regulation</keyword>
<evidence type="ECO:0000256" key="8">
    <source>
        <dbReference type="ARBA" id="ARBA00023015"/>
    </source>
</evidence>
<keyword evidence="7" id="KW-0156">Chromatin regulator</keyword>
<feature type="compositionally biased region" description="Basic and acidic residues" evidence="13">
    <location>
        <begin position="33"/>
        <end position="42"/>
    </location>
</feature>
<dbReference type="GO" id="GO:0008270">
    <property type="term" value="F:zinc ion binding"/>
    <property type="evidence" value="ECO:0007669"/>
    <property type="project" value="UniProtKB-KW"/>
</dbReference>
<keyword evidence="16" id="KW-1185">Reference proteome</keyword>
<gene>
    <name evidence="15" type="ORF">PFISCL1PPCAC_21972</name>
</gene>
<feature type="domain" description="TAZ-type" evidence="14">
    <location>
        <begin position="40"/>
        <end position="110"/>
    </location>
</feature>
<dbReference type="SUPFAM" id="SSF57933">
    <property type="entry name" value="TAZ domain"/>
    <property type="match status" value="1"/>
</dbReference>
<evidence type="ECO:0000256" key="1">
    <source>
        <dbReference type="ARBA" id="ARBA00004123"/>
    </source>
</evidence>
<comment type="caution">
    <text evidence="15">The sequence shown here is derived from an EMBL/GenBank/DDBJ whole genome shotgun (WGS) entry which is preliminary data.</text>
</comment>
<evidence type="ECO:0000256" key="13">
    <source>
        <dbReference type="SAM" id="MobiDB-lite"/>
    </source>
</evidence>
<feature type="non-terminal residue" evidence="15">
    <location>
        <position position="110"/>
    </location>
</feature>
<feature type="region of interest" description="Disordered" evidence="13">
    <location>
        <begin position="1"/>
        <end position="42"/>
    </location>
</feature>
<evidence type="ECO:0000256" key="5">
    <source>
        <dbReference type="ARBA" id="ARBA00022771"/>
    </source>
</evidence>
<dbReference type="PANTHER" id="PTHR13808:SF1">
    <property type="entry name" value="HISTONE ACETYLTRANSFERASE"/>
    <property type="match status" value="1"/>
</dbReference>
<proteinExistence type="predicted"/>
<keyword evidence="6 12" id="KW-0862">Zinc</keyword>
<sequence>ANSSSSGSSSTVNTNAGHPRGADESPSQAPARPLHEGRTEAQRTKLIQQQLVLLLHADKCLKRDAQRQAPFVPCTLPHCATMKTVVVHMSRCRDGITCTFAYCVSSRKII</sequence>
<evidence type="ECO:0000256" key="12">
    <source>
        <dbReference type="PROSITE-ProRule" id="PRU00203"/>
    </source>
</evidence>
<dbReference type="Gene3D" id="1.20.1020.10">
    <property type="entry name" value="TAZ domain"/>
    <property type="match status" value="1"/>
</dbReference>
<dbReference type="GO" id="GO:0045944">
    <property type="term" value="P:positive regulation of transcription by RNA polymerase II"/>
    <property type="evidence" value="ECO:0007669"/>
    <property type="project" value="TreeGrafter"/>
</dbReference>
<accession>A0AAV5WJF5</accession>
<name>A0AAV5WJF5_9BILA</name>
<dbReference type="EMBL" id="BTSY01000005">
    <property type="protein sequence ID" value="GMT30675.1"/>
    <property type="molecule type" value="Genomic_DNA"/>
</dbReference>
<reference evidence="15" key="1">
    <citation type="submission" date="2023-10" db="EMBL/GenBank/DDBJ databases">
        <title>Genome assembly of Pristionchus species.</title>
        <authorList>
            <person name="Yoshida K."/>
            <person name="Sommer R.J."/>
        </authorList>
    </citation>
    <scope>NUCLEOTIDE SEQUENCE</scope>
    <source>
        <strain evidence="15">RS5133</strain>
    </source>
</reference>
<feature type="zinc finger region" description="TAZ-type" evidence="12">
    <location>
        <begin position="40"/>
        <end position="110"/>
    </location>
</feature>
<evidence type="ECO:0000256" key="2">
    <source>
        <dbReference type="ARBA" id="ARBA00013184"/>
    </source>
</evidence>
<dbReference type="PROSITE" id="PS50134">
    <property type="entry name" value="ZF_TAZ"/>
    <property type="match status" value="1"/>
</dbReference>
<keyword evidence="10" id="KW-0539">Nucleus</keyword>
<evidence type="ECO:0000256" key="4">
    <source>
        <dbReference type="ARBA" id="ARBA00022723"/>
    </source>
</evidence>
<protein>
    <recommendedName>
        <fullName evidence="2">histone acetyltransferase</fullName>
        <ecNumber evidence="2">2.3.1.48</ecNumber>
    </recommendedName>
</protein>
<dbReference type="GO" id="GO:0005667">
    <property type="term" value="C:transcription regulator complex"/>
    <property type="evidence" value="ECO:0007669"/>
    <property type="project" value="TreeGrafter"/>
</dbReference>
<dbReference type="Proteomes" id="UP001432322">
    <property type="component" value="Unassembled WGS sequence"/>
</dbReference>
<evidence type="ECO:0000256" key="6">
    <source>
        <dbReference type="ARBA" id="ARBA00022833"/>
    </source>
</evidence>
<comment type="catalytic activity">
    <reaction evidence="11">
        <text>L-lysyl-[protein] + acetyl-CoA = N(6)-acetyl-L-lysyl-[protein] + CoA + H(+)</text>
        <dbReference type="Rhea" id="RHEA:45948"/>
        <dbReference type="Rhea" id="RHEA-COMP:9752"/>
        <dbReference type="Rhea" id="RHEA-COMP:10731"/>
        <dbReference type="ChEBI" id="CHEBI:15378"/>
        <dbReference type="ChEBI" id="CHEBI:29969"/>
        <dbReference type="ChEBI" id="CHEBI:57287"/>
        <dbReference type="ChEBI" id="CHEBI:57288"/>
        <dbReference type="ChEBI" id="CHEBI:61930"/>
        <dbReference type="EC" id="2.3.1.48"/>
    </reaction>
</comment>
<dbReference type="GO" id="GO:0000123">
    <property type="term" value="C:histone acetyltransferase complex"/>
    <property type="evidence" value="ECO:0007669"/>
    <property type="project" value="TreeGrafter"/>
</dbReference>
<dbReference type="AlphaFoldDB" id="A0AAV5WJF5"/>
<comment type="subcellular location">
    <subcellularLocation>
        <location evidence="1">Nucleus</location>
    </subcellularLocation>
</comment>
<keyword evidence="4 12" id="KW-0479">Metal-binding</keyword>
<evidence type="ECO:0000256" key="11">
    <source>
        <dbReference type="ARBA" id="ARBA00048017"/>
    </source>
</evidence>
<keyword evidence="5 12" id="KW-0863">Zinc-finger</keyword>
<dbReference type="GO" id="GO:0005634">
    <property type="term" value="C:nucleus"/>
    <property type="evidence" value="ECO:0007669"/>
    <property type="project" value="UniProtKB-SubCell"/>
</dbReference>
<keyword evidence="9" id="KW-0804">Transcription</keyword>
<evidence type="ECO:0000259" key="14">
    <source>
        <dbReference type="PROSITE" id="PS50134"/>
    </source>
</evidence>
<evidence type="ECO:0000256" key="3">
    <source>
        <dbReference type="ARBA" id="ARBA00022679"/>
    </source>
</evidence>
<dbReference type="InterPro" id="IPR013178">
    <property type="entry name" value="Histone_AcTrfase_Rtt109/CBP"/>
</dbReference>
<evidence type="ECO:0000256" key="9">
    <source>
        <dbReference type="ARBA" id="ARBA00023163"/>
    </source>
</evidence>
<dbReference type="GO" id="GO:0031490">
    <property type="term" value="F:chromatin DNA binding"/>
    <property type="evidence" value="ECO:0007669"/>
    <property type="project" value="TreeGrafter"/>
</dbReference>
<feature type="compositionally biased region" description="Low complexity" evidence="13">
    <location>
        <begin position="1"/>
        <end position="10"/>
    </location>
</feature>
<dbReference type="SMART" id="SM00551">
    <property type="entry name" value="ZnF_TAZ"/>
    <property type="match status" value="1"/>
</dbReference>
<dbReference type="InterPro" id="IPR035898">
    <property type="entry name" value="TAZ_dom_sf"/>
</dbReference>
<dbReference type="GO" id="GO:0004402">
    <property type="term" value="F:histone acetyltransferase activity"/>
    <property type="evidence" value="ECO:0007669"/>
    <property type="project" value="InterPro"/>
</dbReference>
<dbReference type="GO" id="GO:0003713">
    <property type="term" value="F:transcription coactivator activity"/>
    <property type="evidence" value="ECO:0007669"/>
    <property type="project" value="TreeGrafter"/>
</dbReference>
<dbReference type="Pfam" id="PF02135">
    <property type="entry name" value="zf-TAZ"/>
    <property type="match status" value="1"/>
</dbReference>